<evidence type="ECO:0000313" key="1">
    <source>
        <dbReference type="EMBL" id="CEA05684.1"/>
    </source>
</evidence>
<proteinExistence type="predicted"/>
<organism evidence="1">
    <name type="scientific">Pseudomonas saudimassiliensis</name>
    <dbReference type="NCBI Taxonomy" id="1461581"/>
    <lineage>
        <taxon>Bacteria</taxon>
        <taxon>Pseudomonadati</taxon>
        <taxon>Pseudomonadota</taxon>
        <taxon>Gammaproteobacteria</taxon>
        <taxon>Pseudomonadales</taxon>
        <taxon>Pseudomonadaceae</taxon>
        <taxon>Pseudomonas</taxon>
    </lineage>
</organism>
<name>A0A078MHD6_9PSED</name>
<dbReference type="AlphaFoldDB" id="A0A078MHD6"/>
<protein>
    <submittedName>
        <fullName evidence="1">Uncharacterized protein</fullName>
    </submittedName>
</protein>
<accession>A0A078MHD6</accession>
<gene>
    <name evidence="1" type="ORF">BN1049_02210</name>
</gene>
<dbReference type="EMBL" id="LK391969">
    <property type="protein sequence ID" value="CEF27263.1"/>
    <property type="molecule type" value="Genomic_DNA"/>
</dbReference>
<reference evidence="1" key="1">
    <citation type="submission" date="2014-07" db="EMBL/GenBank/DDBJ databases">
        <authorList>
            <person name="Urmite Genomes Urmite Genomes"/>
        </authorList>
    </citation>
    <scope>NUCLEOTIDE SEQUENCE</scope>
    <source>
        <strain evidence="1">12M76_air</strain>
    </source>
</reference>
<sequence length="66" mass="7264">MTNRSFHDMEAVIGGNRGIAYTLGPDALLSEGEIIELRPGDTSVALERTGPYRLDSIRYLQPKDSV</sequence>
<dbReference type="PATRIC" id="fig|1461581.3.peg.2179"/>
<dbReference type="EMBL" id="LM997413">
    <property type="protein sequence ID" value="CEA05684.1"/>
    <property type="molecule type" value="Genomic_DNA"/>
</dbReference>